<evidence type="ECO:0000256" key="1">
    <source>
        <dbReference type="SAM" id="MobiDB-lite"/>
    </source>
</evidence>
<name>A0A6J4UW87_9BACT</name>
<dbReference type="AlphaFoldDB" id="A0A6J4UW87"/>
<feature type="region of interest" description="Disordered" evidence="1">
    <location>
        <begin position="1"/>
        <end position="21"/>
    </location>
</feature>
<evidence type="ECO:0000313" key="2">
    <source>
        <dbReference type="EMBL" id="CAA9559661.1"/>
    </source>
</evidence>
<sequence length="84" mass="9486">MATIAHQPTNVQPAPDDDDIPPIQWITEEESRVMFDEAAHATFGISGEEFLRRYDAGAYTPPEIFEGTNHSKLVEMEMLIPLVR</sequence>
<gene>
    <name evidence="2" type="ORF">AVDCRST_MAG73-3623</name>
</gene>
<feature type="compositionally biased region" description="Polar residues" evidence="1">
    <location>
        <begin position="1"/>
        <end position="12"/>
    </location>
</feature>
<dbReference type="EMBL" id="CADCWE010000235">
    <property type="protein sequence ID" value="CAA9559661.1"/>
    <property type="molecule type" value="Genomic_DNA"/>
</dbReference>
<organism evidence="2">
    <name type="scientific">uncultured Thermomicrobiales bacterium</name>
    <dbReference type="NCBI Taxonomy" id="1645740"/>
    <lineage>
        <taxon>Bacteria</taxon>
        <taxon>Pseudomonadati</taxon>
        <taxon>Thermomicrobiota</taxon>
        <taxon>Thermomicrobia</taxon>
        <taxon>Thermomicrobiales</taxon>
        <taxon>environmental samples</taxon>
    </lineage>
</organism>
<reference evidence="2" key="1">
    <citation type="submission" date="2020-02" db="EMBL/GenBank/DDBJ databases">
        <authorList>
            <person name="Meier V. D."/>
        </authorList>
    </citation>
    <scope>NUCLEOTIDE SEQUENCE</scope>
    <source>
        <strain evidence="2">AVDCRST_MAG73</strain>
    </source>
</reference>
<accession>A0A6J4UW87</accession>
<protein>
    <submittedName>
        <fullName evidence="2">Uncharacterized protein</fullName>
    </submittedName>
</protein>
<proteinExistence type="predicted"/>